<dbReference type="InterPro" id="IPR057670">
    <property type="entry name" value="SH3_retrovirus"/>
</dbReference>
<dbReference type="GO" id="GO:0006310">
    <property type="term" value="P:DNA recombination"/>
    <property type="evidence" value="ECO:0007669"/>
    <property type="project" value="UniProtKB-KW"/>
</dbReference>
<dbReference type="GO" id="GO:0015074">
    <property type="term" value="P:DNA integration"/>
    <property type="evidence" value="ECO:0007669"/>
    <property type="project" value="UniProtKB-KW"/>
</dbReference>
<dbReference type="PANTHER" id="PTHR42648">
    <property type="entry name" value="TRANSPOSASE, PUTATIVE-RELATED"/>
    <property type="match status" value="1"/>
</dbReference>
<dbReference type="Pfam" id="PF13976">
    <property type="entry name" value="gag_pre-integrs"/>
    <property type="match status" value="1"/>
</dbReference>
<sequence>MVKFADNSSVTAEGIGKVLIQGRNGQQSLIKDVLYVPQMKTNLLSLGQLLEKGYVMNMENNMMKMYDNKRKLILKVPLSKNRTFKIGIQSGESHCFAVAVEDQNWLWHLRFGHLNFKSLSLLKKKWDEPPKELCEGCLMSKHTKSSFKSNIPATKALLEVVYSDVRGPMESVSLGGNHYFISFVDDFSRKKGEAFEVFKRFKAMVEKQCGYSIKLLLLIPPQHNGKVERRNRTLMNMARYMLKDKKMPKQFRGEAVSTAAYILNRSPTKSLNDVTPEEVWSGKPAVSHFRVFGSLCFKHILDERRKKLDDKGQPMIFLGYNSTGAYKLYSPTSKKVVLSKDIAIDESKGWRWDTTTENGNVTVPIQLDMQYENCAETVQVQPCRPHRTRQSPERFGDYTCILDFEVIEEGNMMHLALLIKTESVSFE</sequence>
<dbReference type="GO" id="GO:0003887">
    <property type="term" value="F:DNA-directed DNA polymerase activity"/>
    <property type="evidence" value="ECO:0007669"/>
    <property type="project" value="UniProtKB-KW"/>
</dbReference>
<dbReference type="GO" id="GO:0006508">
    <property type="term" value="P:proteolysis"/>
    <property type="evidence" value="ECO:0007669"/>
    <property type="project" value="UniProtKB-KW"/>
</dbReference>
<feature type="non-terminal residue" evidence="3">
    <location>
        <position position="1"/>
    </location>
</feature>
<dbReference type="AlphaFoldDB" id="A0A371GBQ8"/>
<evidence type="ECO:0000313" key="3">
    <source>
        <dbReference type="EMBL" id="RDX87961.1"/>
    </source>
</evidence>
<keyword evidence="4" id="KW-1185">Reference proteome</keyword>
<proteinExistence type="predicted"/>
<dbReference type="Pfam" id="PF25597">
    <property type="entry name" value="SH3_retrovirus"/>
    <property type="match status" value="1"/>
</dbReference>
<keyword evidence="1" id="KW-0645">Protease</keyword>
<keyword evidence="1" id="KW-0378">Hydrolase</keyword>
<comment type="caution">
    <text evidence="3">The sequence shown here is derived from an EMBL/GenBank/DDBJ whole genome shotgun (WGS) entry which is preliminary data.</text>
</comment>
<dbReference type="SUPFAM" id="SSF53098">
    <property type="entry name" value="Ribonuclease H-like"/>
    <property type="match status" value="1"/>
</dbReference>
<dbReference type="GO" id="GO:0046872">
    <property type="term" value="F:metal ion binding"/>
    <property type="evidence" value="ECO:0007669"/>
    <property type="project" value="UniProtKB-KW"/>
</dbReference>
<feature type="domain" description="Integrase catalytic" evidence="2">
    <location>
        <begin position="191"/>
        <end position="284"/>
    </location>
</feature>
<dbReference type="GO" id="GO:0004519">
    <property type="term" value="F:endonuclease activity"/>
    <property type="evidence" value="ECO:0007669"/>
    <property type="project" value="UniProtKB-KW"/>
</dbReference>
<name>A0A371GBQ8_MUCPR</name>
<dbReference type="GO" id="GO:0005524">
    <property type="term" value="F:ATP binding"/>
    <property type="evidence" value="ECO:0007669"/>
    <property type="project" value="UniProtKB-KW"/>
</dbReference>
<dbReference type="PANTHER" id="PTHR42648:SF18">
    <property type="entry name" value="RETROTRANSPOSON, UNCLASSIFIED-LIKE PROTEIN"/>
    <property type="match status" value="1"/>
</dbReference>
<dbReference type="GO" id="GO:0003676">
    <property type="term" value="F:nucleic acid binding"/>
    <property type="evidence" value="ECO:0007669"/>
    <property type="project" value="InterPro"/>
</dbReference>
<dbReference type="OrthoDB" id="6776856at2759"/>
<dbReference type="InterPro" id="IPR025724">
    <property type="entry name" value="GAG-pre-integrase_dom"/>
</dbReference>
<accession>A0A371GBQ8</accession>
<protein>
    <recommendedName>
        <fullName evidence="2">Integrase catalytic domain-containing protein</fullName>
    </recommendedName>
</protein>
<dbReference type="EMBL" id="QJKJ01006084">
    <property type="protein sequence ID" value="RDX87961.1"/>
    <property type="molecule type" value="Genomic_DNA"/>
</dbReference>
<dbReference type="GO" id="GO:0003964">
    <property type="term" value="F:RNA-directed DNA polymerase activity"/>
    <property type="evidence" value="ECO:0007669"/>
    <property type="project" value="UniProtKB-KW"/>
</dbReference>
<evidence type="ECO:0000256" key="1">
    <source>
        <dbReference type="ARBA" id="ARBA00022670"/>
    </source>
</evidence>
<organism evidence="3 4">
    <name type="scientific">Mucuna pruriens</name>
    <name type="common">Velvet bean</name>
    <name type="synonym">Dolichos pruriens</name>
    <dbReference type="NCBI Taxonomy" id="157652"/>
    <lineage>
        <taxon>Eukaryota</taxon>
        <taxon>Viridiplantae</taxon>
        <taxon>Streptophyta</taxon>
        <taxon>Embryophyta</taxon>
        <taxon>Tracheophyta</taxon>
        <taxon>Spermatophyta</taxon>
        <taxon>Magnoliopsida</taxon>
        <taxon>eudicotyledons</taxon>
        <taxon>Gunneridae</taxon>
        <taxon>Pentapetalae</taxon>
        <taxon>rosids</taxon>
        <taxon>fabids</taxon>
        <taxon>Fabales</taxon>
        <taxon>Fabaceae</taxon>
        <taxon>Papilionoideae</taxon>
        <taxon>50 kb inversion clade</taxon>
        <taxon>NPAAA clade</taxon>
        <taxon>indigoferoid/millettioid clade</taxon>
        <taxon>Phaseoleae</taxon>
        <taxon>Mucuna</taxon>
    </lineage>
</organism>
<dbReference type="Gene3D" id="3.30.420.10">
    <property type="entry name" value="Ribonuclease H-like superfamily/Ribonuclease H"/>
    <property type="match status" value="1"/>
</dbReference>
<dbReference type="Pfam" id="PF22936">
    <property type="entry name" value="Pol_BBD"/>
    <property type="match status" value="1"/>
</dbReference>
<dbReference type="InterPro" id="IPR054722">
    <property type="entry name" value="PolX-like_BBD"/>
</dbReference>
<dbReference type="GO" id="GO:0008233">
    <property type="term" value="F:peptidase activity"/>
    <property type="evidence" value="ECO:0007669"/>
    <property type="project" value="UniProtKB-KW"/>
</dbReference>
<dbReference type="InterPro" id="IPR036397">
    <property type="entry name" value="RNaseH_sf"/>
</dbReference>
<evidence type="ECO:0000313" key="4">
    <source>
        <dbReference type="Proteomes" id="UP000257109"/>
    </source>
</evidence>
<gene>
    <name evidence="3" type="ORF">CR513_30501</name>
</gene>
<reference evidence="3" key="1">
    <citation type="submission" date="2018-05" db="EMBL/GenBank/DDBJ databases">
        <title>Draft genome of Mucuna pruriens seed.</title>
        <authorList>
            <person name="Nnadi N.E."/>
            <person name="Vos R."/>
            <person name="Hasami M.H."/>
            <person name="Devisetty U.K."/>
            <person name="Aguiy J.C."/>
        </authorList>
    </citation>
    <scope>NUCLEOTIDE SEQUENCE [LARGE SCALE GENOMIC DNA]</scope>
    <source>
        <strain evidence="3">JCA_2017</strain>
    </source>
</reference>
<evidence type="ECO:0000259" key="2">
    <source>
        <dbReference type="PROSITE" id="PS50994"/>
    </source>
</evidence>
<dbReference type="PROSITE" id="PS50994">
    <property type="entry name" value="INTEGRASE"/>
    <property type="match status" value="1"/>
</dbReference>
<dbReference type="InterPro" id="IPR039537">
    <property type="entry name" value="Retrotran_Ty1/copia-like"/>
</dbReference>
<dbReference type="InterPro" id="IPR012337">
    <property type="entry name" value="RNaseH-like_sf"/>
</dbReference>
<dbReference type="InterPro" id="IPR001584">
    <property type="entry name" value="Integrase_cat-core"/>
</dbReference>
<dbReference type="Proteomes" id="UP000257109">
    <property type="component" value="Unassembled WGS sequence"/>
</dbReference>